<dbReference type="GeneID" id="63750785"/>
<evidence type="ECO:0000313" key="2">
    <source>
        <dbReference type="Proteomes" id="UP000184383"/>
    </source>
</evidence>
<sequence>MESTPNTDSRTLKVDFSWKKFKTLITELNNPNPDPLYIVDWQSIKKPHLIFKSAQNDSTIGTSTFHTFSINTDYEVHGKKGILEAQRRFKTHYTYDSYAFSDTDSPVTMTWTSNCGLKTWNFVCVDEQQMPVARFSANVWAVRKMGNIEFMGERAYSDAVRDEIVVTGLSLFFCMLIRSNNILSFFGAVFSRPGHDKEAKVESDQKEHMM</sequence>
<proteinExistence type="predicted"/>
<protein>
    <submittedName>
        <fullName evidence="1">Uncharacterized protein</fullName>
    </submittedName>
</protein>
<dbReference type="VEuPathDB" id="FungiDB:ASPWEDRAFT_38680"/>
<organism evidence="1 2">
    <name type="scientific">Aspergillus wentii DTO 134E9</name>
    <dbReference type="NCBI Taxonomy" id="1073089"/>
    <lineage>
        <taxon>Eukaryota</taxon>
        <taxon>Fungi</taxon>
        <taxon>Dikarya</taxon>
        <taxon>Ascomycota</taxon>
        <taxon>Pezizomycotina</taxon>
        <taxon>Eurotiomycetes</taxon>
        <taxon>Eurotiomycetidae</taxon>
        <taxon>Eurotiales</taxon>
        <taxon>Aspergillaceae</taxon>
        <taxon>Aspergillus</taxon>
        <taxon>Aspergillus subgen. Cremei</taxon>
    </lineage>
</organism>
<accession>A0A1L9RQ41</accession>
<dbReference type="EMBL" id="KV878211">
    <property type="protein sequence ID" value="OJJ37044.1"/>
    <property type="molecule type" value="Genomic_DNA"/>
</dbReference>
<dbReference type="AlphaFoldDB" id="A0A1L9RQ41"/>
<reference evidence="2" key="1">
    <citation type="journal article" date="2017" name="Genome Biol.">
        <title>Comparative genomics reveals high biological diversity and specific adaptations in the industrially and medically important fungal genus Aspergillus.</title>
        <authorList>
            <person name="de Vries R.P."/>
            <person name="Riley R."/>
            <person name="Wiebenga A."/>
            <person name="Aguilar-Osorio G."/>
            <person name="Amillis S."/>
            <person name="Uchima C.A."/>
            <person name="Anderluh G."/>
            <person name="Asadollahi M."/>
            <person name="Askin M."/>
            <person name="Barry K."/>
            <person name="Battaglia E."/>
            <person name="Bayram O."/>
            <person name="Benocci T."/>
            <person name="Braus-Stromeyer S.A."/>
            <person name="Caldana C."/>
            <person name="Canovas D."/>
            <person name="Cerqueira G.C."/>
            <person name="Chen F."/>
            <person name="Chen W."/>
            <person name="Choi C."/>
            <person name="Clum A."/>
            <person name="Dos Santos R.A."/>
            <person name="Damasio A.R."/>
            <person name="Diallinas G."/>
            <person name="Emri T."/>
            <person name="Fekete E."/>
            <person name="Flipphi M."/>
            <person name="Freyberg S."/>
            <person name="Gallo A."/>
            <person name="Gournas C."/>
            <person name="Habgood R."/>
            <person name="Hainaut M."/>
            <person name="Harispe M.L."/>
            <person name="Henrissat B."/>
            <person name="Hilden K.S."/>
            <person name="Hope R."/>
            <person name="Hossain A."/>
            <person name="Karabika E."/>
            <person name="Karaffa L."/>
            <person name="Karanyi Z."/>
            <person name="Krasevec N."/>
            <person name="Kuo A."/>
            <person name="Kusch H."/>
            <person name="LaButti K."/>
            <person name="Lagendijk E.L."/>
            <person name="Lapidus A."/>
            <person name="Levasseur A."/>
            <person name="Lindquist E."/>
            <person name="Lipzen A."/>
            <person name="Logrieco A.F."/>
            <person name="MacCabe A."/>
            <person name="Maekelae M.R."/>
            <person name="Malavazi I."/>
            <person name="Melin P."/>
            <person name="Meyer V."/>
            <person name="Mielnichuk N."/>
            <person name="Miskei M."/>
            <person name="Molnar A.P."/>
            <person name="Mule G."/>
            <person name="Ngan C.Y."/>
            <person name="Orejas M."/>
            <person name="Orosz E."/>
            <person name="Ouedraogo J.P."/>
            <person name="Overkamp K.M."/>
            <person name="Park H.-S."/>
            <person name="Perrone G."/>
            <person name="Piumi F."/>
            <person name="Punt P.J."/>
            <person name="Ram A.F."/>
            <person name="Ramon A."/>
            <person name="Rauscher S."/>
            <person name="Record E."/>
            <person name="Riano-Pachon D.M."/>
            <person name="Robert V."/>
            <person name="Roehrig J."/>
            <person name="Ruller R."/>
            <person name="Salamov A."/>
            <person name="Salih N.S."/>
            <person name="Samson R.A."/>
            <person name="Sandor E."/>
            <person name="Sanguinetti M."/>
            <person name="Schuetze T."/>
            <person name="Sepcic K."/>
            <person name="Shelest E."/>
            <person name="Sherlock G."/>
            <person name="Sophianopoulou V."/>
            <person name="Squina F.M."/>
            <person name="Sun H."/>
            <person name="Susca A."/>
            <person name="Todd R.B."/>
            <person name="Tsang A."/>
            <person name="Unkles S.E."/>
            <person name="van de Wiele N."/>
            <person name="van Rossen-Uffink D."/>
            <person name="Oliveira J.V."/>
            <person name="Vesth T.C."/>
            <person name="Visser J."/>
            <person name="Yu J.-H."/>
            <person name="Zhou M."/>
            <person name="Andersen M.R."/>
            <person name="Archer D.B."/>
            <person name="Baker S.E."/>
            <person name="Benoit I."/>
            <person name="Brakhage A.A."/>
            <person name="Braus G.H."/>
            <person name="Fischer R."/>
            <person name="Frisvad J.C."/>
            <person name="Goldman G.H."/>
            <person name="Houbraken J."/>
            <person name="Oakley B."/>
            <person name="Pocsi I."/>
            <person name="Scazzocchio C."/>
            <person name="Seiboth B."/>
            <person name="vanKuyk P.A."/>
            <person name="Wortman J."/>
            <person name="Dyer P.S."/>
            <person name="Grigoriev I.V."/>
        </authorList>
    </citation>
    <scope>NUCLEOTIDE SEQUENCE [LARGE SCALE GENOMIC DNA]</scope>
    <source>
        <strain evidence="2">DTO 134E9</strain>
    </source>
</reference>
<evidence type="ECO:0000313" key="1">
    <source>
        <dbReference type="EMBL" id="OJJ37044.1"/>
    </source>
</evidence>
<name>A0A1L9RQ41_ASPWE</name>
<gene>
    <name evidence="1" type="ORF">ASPWEDRAFT_38680</name>
</gene>
<dbReference type="OrthoDB" id="4725912at2759"/>
<dbReference type="Proteomes" id="UP000184383">
    <property type="component" value="Unassembled WGS sequence"/>
</dbReference>
<dbReference type="RefSeq" id="XP_040690720.1">
    <property type="nucleotide sequence ID" value="XM_040834937.1"/>
</dbReference>
<keyword evidence="2" id="KW-1185">Reference proteome</keyword>